<dbReference type="STRING" id="1892869.ACGLYG10_2935"/>
<evidence type="ECO:0000259" key="2">
    <source>
        <dbReference type="Pfam" id="PF08887"/>
    </source>
</evidence>
<dbReference type="Proteomes" id="UP000184291">
    <property type="component" value="Unassembled WGS sequence"/>
</dbReference>
<name>A0A1M4S3B2_9ACTO</name>
<dbReference type="InterPro" id="IPR014983">
    <property type="entry name" value="GAD-rel"/>
</dbReference>
<sequence>MRMDKAARHEAWLHATPQWVDMRMDEELEYNGWSPMGVGQPASEQHLDRFKDVFPASVLQLWRRFGFDGFGQGRWWFTDPLEWQAVVDAWLEDTPIPFPEQQWWCLSRSAMGDMELWGEVSGPALTITPTLGWIRPDASNAQAISDPVMRERKGCTILVSAREDTFEDDDTGQLLVDWAIAHLGVLGPGQVYGLTPAYCFTGKASTSQVGIEDATAHLIFLAQAQEHQLVEDFSAAAAGVVTDIASTTDTGDGGVFGPESDDSGDES</sequence>
<keyword evidence="4" id="KW-1185">Reference proteome</keyword>
<feature type="region of interest" description="Disordered" evidence="1">
    <location>
        <begin position="248"/>
        <end position="267"/>
    </location>
</feature>
<dbReference type="EMBL" id="FQTT01000015">
    <property type="protein sequence ID" value="SHE26681.1"/>
    <property type="molecule type" value="Genomic_DNA"/>
</dbReference>
<dbReference type="OrthoDB" id="3252802at2"/>
<organism evidence="3 4">
    <name type="scientific">Actinomyces glycerinitolerans</name>
    <dbReference type="NCBI Taxonomy" id="1892869"/>
    <lineage>
        <taxon>Bacteria</taxon>
        <taxon>Bacillati</taxon>
        <taxon>Actinomycetota</taxon>
        <taxon>Actinomycetes</taxon>
        <taxon>Actinomycetales</taxon>
        <taxon>Actinomycetaceae</taxon>
        <taxon>Actinomyces</taxon>
    </lineage>
</organism>
<dbReference type="AlphaFoldDB" id="A0A1M4S3B2"/>
<dbReference type="RefSeq" id="WP_139241010.1">
    <property type="nucleotide sequence ID" value="NZ_FQTT01000015.1"/>
</dbReference>
<feature type="domain" description="GAD-related" evidence="2">
    <location>
        <begin position="40"/>
        <end position="128"/>
    </location>
</feature>
<evidence type="ECO:0000313" key="4">
    <source>
        <dbReference type="Proteomes" id="UP000184291"/>
    </source>
</evidence>
<accession>A0A1M4S3B2</accession>
<dbReference type="Pfam" id="PF08887">
    <property type="entry name" value="GAD-like"/>
    <property type="match status" value="1"/>
</dbReference>
<reference evidence="4" key="1">
    <citation type="submission" date="2016-09" db="EMBL/GenBank/DDBJ databases">
        <authorList>
            <person name="Strepis N."/>
        </authorList>
    </citation>
    <scope>NUCLEOTIDE SEQUENCE [LARGE SCALE GENOMIC DNA]</scope>
</reference>
<gene>
    <name evidence="3" type="ORF">ACGLYG10_2935</name>
</gene>
<evidence type="ECO:0000256" key="1">
    <source>
        <dbReference type="SAM" id="MobiDB-lite"/>
    </source>
</evidence>
<protein>
    <recommendedName>
        <fullName evidence="2">GAD-related domain-containing protein</fullName>
    </recommendedName>
</protein>
<evidence type="ECO:0000313" key="3">
    <source>
        <dbReference type="EMBL" id="SHE26681.1"/>
    </source>
</evidence>
<proteinExistence type="predicted"/>